<organism evidence="10 11">
    <name type="scientific">Dillenia turbinata</name>
    <dbReference type="NCBI Taxonomy" id="194707"/>
    <lineage>
        <taxon>Eukaryota</taxon>
        <taxon>Viridiplantae</taxon>
        <taxon>Streptophyta</taxon>
        <taxon>Embryophyta</taxon>
        <taxon>Tracheophyta</taxon>
        <taxon>Spermatophyta</taxon>
        <taxon>Magnoliopsida</taxon>
        <taxon>eudicotyledons</taxon>
        <taxon>Gunneridae</taxon>
        <taxon>Pentapetalae</taxon>
        <taxon>Dilleniales</taxon>
        <taxon>Dilleniaceae</taxon>
        <taxon>Dillenia</taxon>
    </lineage>
</organism>
<keyword evidence="11" id="KW-1185">Reference proteome</keyword>
<dbReference type="EC" id="4.2.1.11" evidence="4"/>
<evidence type="ECO:0000256" key="7">
    <source>
        <dbReference type="ARBA" id="ARBA00023239"/>
    </source>
</evidence>
<gene>
    <name evidence="10" type="ORF">RJ641_008762</name>
</gene>
<evidence type="ECO:0000256" key="4">
    <source>
        <dbReference type="ARBA" id="ARBA00012058"/>
    </source>
</evidence>
<dbReference type="SUPFAM" id="SSF54826">
    <property type="entry name" value="Enolase N-terminal domain-like"/>
    <property type="match status" value="1"/>
</dbReference>
<dbReference type="InterPro" id="IPR000941">
    <property type="entry name" value="Enolase"/>
</dbReference>
<name>A0AAN8VG82_9MAGN</name>
<dbReference type="PRINTS" id="PR00148">
    <property type="entry name" value="ENOLASE"/>
</dbReference>
<comment type="cofactor">
    <cofactor evidence="1">
        <name>Mg(2+)</name>
        <dbReference type="ChEBI" id="CHEBI:18420"/>
    </cofactor>
</comment>
<evidence type="ECO:0000256" key="5">
    <source>
        <dbReference type="ARBA" id="ARBA00022842"/>
    </source>
</evidence>
<dbReference type="SMART" id="SM01193">
    <property type="entry name" value="Enolase_N"/>
    <property type="match status" value="1"/>
</dbReference>
<comment type="caution">
    <text evidence="10">The sequence shown here is derived from an EMBL/GenBank/DDBJ whole genome shotgun (WGS) entry which is preliminary data.</text>
</comment>
<dbReference type="PANTHER" id="PTHR11902">
    <property type="entry name" value="ENOLASE"/>
    <property type="match status" value="1"/>
</dbReference>
<evidence type="ECO:0000256" key="3">
    <source>
        <dbReference type="ARBA" id="ARBA00009604"/>
    </source>
</evidence>
<protein>
    <recommendedName>
        <fullName evidence="4">phosphopyruvate hydratase</fullName>
        <ecNumber evidence="4">4.2.1.11</ecNumber>
    </recommendedName>
</protein>
<dbReference type="InterPro" id="IPR036849">
    <property type="entry name" value="Enolase-like_C_sf"/>
</dbReference>
<dbReference type="GO" id="GO:0000287">
    <property type="term" value="F:magnesium ion binding"/>
    <property type="evidence" value="ECO:0007669"/>
    <property type="project" value="InterPro"/>
</dbReference>
<dbReference type="AlphaFoldDB" id="A0AAN8VG82"/>
<keyword evidence="5" id="KW-0460">Magnesium</keyword>
<dbReference type="InterPro" id="IPR020811">
    <property type="entry name" value="Enolase_N"/>
</dbReference>
<dbReference type="SMART" id="SM01192">
    <property type="entry name" value="Enolase_C"/>
    <property type="match status" value="1"/>
</dbReference>
<dbReference type="InterPro" id="IPR029017">
    <property type="entry name" value="Enolase-like_N"/>
</dbReference>
<evidence type="ECO:0000256" key="1">
    <source>
        <dbReference type="ARBA" id="ARBA00001946"/>
    </source>
</evidence>
<evidence type="ECO:0000313" key="11">
    <source>
        <dbReference type="Proteomes" id="UP001370490"/>
    </source>
</evidence>
<dbReference type="PANTHER" id="PTHR11902:SF56">
    <property type="entry name" value="CYTOSOLIC ENOLASE 3"/>
    <property type="match status" value="1"/>
</dbReference>
<dbReference type="PROSITE" id="PS00164">
    <property type="entry name" value="ENOLASE"/>
    <property type="match status" value="1"/>
</dbReference>
<evidence type="ECO:0000256" key="6">
    <source>
        <dbReference type="ARBA" id="ARBA00023152"/>
    </source>
</evidence>
<accession>A0AAN8VG82</accession>
<feature type="domain" description="Enolase N-terminal" evidence="9">
    <location>
        <begin position="47"/>
        <end position="202"/>
    </location>
</feature>
<dbReference type="GO" id="GO:0000015">
    <property type="term" value="C:phosphopyruvate hydratase complex"/>
    <property type="evidence" value="ECO:0007669"/>
    <property type="project" value="InterPro"/>
</dbReference>
<dbReference type="CDD" id="cd03313">
    <property type="entry name" value="enolase"/>
    <property type="match status" value="1"/>
</dbReference>
<dbReference type="EMBL" id="JBAMMX010000015">
    <property type="protein sequence ID" value="KAK6927043.1"/>
    <property type="molecule type" value="Genomic_DNA"/>
</dbReference>
<dbReference type="InterPro" id="IPR020810">
    <property type="entry name" value="Enolase_C"/>
</dbReference>
<dbReference type="SUPFAM" id="SSF51604">
    <property type="entry name" value="Enolase C-terminal domain-like"/>
    <property type="match status" value="2"/>
</dbReference>
<dbReference type="Pfam" id="PF03952">
    <property type="entry name" value="Enolase_N"/>
    <property type="match status" value="1"/>
</dbReference>
<sequence length="538" mass="58586">MSVQEYLDKHMLSRKIEDAVNAAVRAKTPDPVLFISNHMRKSVASVITKIKARQILDSRGIPTVEVDLFTNKGMFRASAPSGPSSGMYEAVELRDGDKGVYLGNSVARAVRNINDKISKALIGMDPTLQSQIDQAMIDLGKTEKKGELGANAILAVSIAACKAGAAEKEAFFSCQMTFGSVIGDKRTNNFLSFFQVPLYRHIADLAGKINHIIPVPAFNVISGGQHAGNSLAIQGVMILPTGAKTFEEAVQMGAETYHHLKAVITEKFGAHGCNVGEDGGFAPNISEFTALDSVIALPYSKPSGLIAATGVIVDYNFNSLKTFRSFRDALDLVKEAISRIGYNERIKIALDVAASNFCIGTKYDLDYKSPNKSGQNCKSRQDMIELYKELCAEYPIVSIEDPFDKEDWDHFKFFTGLGICQVVGDDLLMSNPKRVERAICESTCNSLLLKVNQIGTVTEAIEVVKLAKDANWGVVTSHRCGETEDSFIADLSVGLATGQIKAGAPCRGERLAKYNQLLRIEEELGEQAVYAGEDWRTS</sequence>
<comment type="pathway">
    <text evidence="2">Carbohydrate degradation; glycolysis; pyruvate from D-glyceraldehyde 3-phosphate: step 4/5.</text>
</comment>
<dbReference type="GO" id="GO:0006096">
    <property type="term" value="P:glycolytic process"/>
    <property type="evidence" value="ECO:0007669"/>
    <property type="project" value="UniProtKB-KW"/>
</dbReference>
<comment type="similarity">
    <text evidence="3">Belongs to the enolase family.</text>
</comment>
<reference evidence="10 11" key="1">
    <citation type="submission" date="2023-12" db="EMBL/GenBank/DDBJ databases">
        <title>A high-quality genome assembly for Dillenia turbinata (Dilleniales).</title>
        <authorList>
            <person name="Chanderbali A."/>
        </authorList>
    </citation>
    <scope>NUCLEOTIDE SEQUENCE [LARGE SCALE GENOMIC DNA]</scope>
    <source>
        <strain evidence="10">LSX21</strain>
        <tissue evidence="10">Leaf</tissue>
    </source>
</reference>
<proteinExistence type="inferred from homology"/>
<dbReference type="HAMAP" id="MF_00318">
    <property type="entry name" value="Enolase"/>
    <property type="match status" value="1"/>
</dbReference>
<dbReference type="Pfam" id="PF00113">
    <property type="entry name" value="Enolase_C"/>
    <property type="match status" value="2"/>
</dbReference>
<evidence type="ECO:0000259" key="9">
    <source>
        <dbReference type="SMART" id="SM01193"/>
    </source>
</evidence>
<evidence type="ECO:0000259" key="8">
    <source>
        <dbReference type="SMART" id="SM01192"/>
    </source>
</evidence>
<dbReference type="Gene3D" id="3.20.20.120">
    <property type="entry name" value="Enolase-like C-terminal domain"/>
    <property type="match status" value="1"/>
</dbReference>
<evidence type="ECO:0000313" key="10">
    <source>
        <dbReference type="EMBL" id="KAK6927043.1"/>
    </source>
</evidence>
<keyword evidence="6" id="KW-0324">Glycolysis</keyword>
<dbReference type="CDD" id="cd22962">
    <property type="entry name" value="DD_AtENO3-like"/>
    <property type="match status" value="1"/>
</dbReference>
<dbReference type="Gene3D" id="3.30.390.10">
    <property type="entry name" value="Enolase-like, N-terminal domain"/>
    <property type="match status" value="1"/>
</dbReference>
<dbReference type="Proteomes" id="UP001370490">
    <property type="component" value="Unassembled WGS sequence"/>
</dbReference>
<dbReference type="GO" id="GO:0004634">
    <property type="term" value="F:phosphopyruvate hydratase activity"/>
    <property type="evidence" value="ECO:0007669"/>
    <property type="project" value="UniProtKB-EC"/>
</dbReference>
<evidence type="ECO:0000256" key="2">
    <source>
        <dbReference type="ARBA" id="ARBA00005031"/>
    </source>
</evidence>
<keyword evidence="7" id="KW-0456">Lyase</keyword>
<dbReference type="InterPro" id="IPR020809">
    <property type="entry name" value="Enolase_CS"/>
</dbReference>
<feature type="domain" description="Enolase C-terminal TIM barrel" evidence="8">
    <location>
        <begin position="210"/>
        <end position="538"/>
    </location>
</feature>